<dbReference type="GO" id="GO:0016787">
    <property type="term" value="F:hydrolase activity"/>
    <property type="evidence" value="ECO:0007669"/>
    <property type="project" value="UniProtKB-KW"/>
</dbReference>
<dbReference type="GO" id="GO:0005524">
    <property type="term" value="F:ATP binding"/>
    <property type="evidence" value="ECO:0007669"/>
    <property type="project" value="UniProtKB-KW"/>
</dbReference>
<dbReference type="Proteomes" id="UP000077069">
    <property type="component" value="Unassembled WGS sequence"/>
</dbReference>
<dbReference type="PANTHER" id="PTHR18934">
    <property type="entry name" value="ATP-DEPENDENT RNA HELICASE"/>
    <property type="match status" value="1"/>
</dbReference>
<dbReference type="Pfam" id="PF00270">
    <property type="entry name" value="DEAD"/>
    <property type="match status" value="1"/>
</dbReference>
<feature type="domain" description="Helicase ATP-binding" evidence="4">
    <location>
        <begin position="579"/>
        <end position="754"/>
    </location>
</feature>
<gene>
    <name evidence="6" type="ORF">CC84DRAFT_1168559</name>
</gene>
<dbReference type="InterPro" id="IPR014001">
    <property type="entry name" value="Helicase_ATP-bd"/>
</dbReference>
<name>A0A177C1G7_9PLEO</name>
<dbReference type="STRING" id="1460663.A0A177C1G7"/>
<dbReference type="InterPro" id="IPR007502">
    <property type="entry name" value="Helicase-assoc_dom"/>
</dbReference>
<keyword evidence="1" id="KW-0547">Nucleotide-binding</keyword>
<dbReference type="InterPro" id="IPR027417">
    <property type="entry name" value="P-loop_NTPase"/>
</dbReference>
<dbReference type="OrthoDB" id="5600252at2759"/>
<dbReference type="GO" id="GO:0003723">
    <property type="term" value="F:RNA binding"/>
    <property type="evidence" value="ECO:0007669"/>
    <property type="project" value="TreeGrafter"/>
</dbReference>
<dbReference type="SUPFAM" id="SSF52540">
    <property type="entry name" value="P-loop containing nucleoside triphosphate hydrolases"/>
    <property type="match status" value="1"/>
</dbReference>
<dbReference type="EMBL" id="KV441559">
    <property type="protein sequence ID" value="OAG00460.1"/>
    <property type="molecule type" value="Genomic_DNA"/>
</dbReference>
<feature type="domain" description="Helicase C-terminal" evidence="5">
    <location>
        <begin position="851"/>
        <end position="1026"/>
    </location>
</feature>
<dbReference type="GeneID" id="28762917"/>
<keyword evidence="3" id="KW-0067">ATP-binding</keyword>
<dbReference type="PROSITE" id="PS51194">
    <property type="entry name" value="HELICASE_CTER"/>
    <property type="match status" value="1"/>
</dbReference>
<dbReference type="CDD" id="cd17917">
    <property type="entry name" value="DEXHc_RHA-like"/>
    <property type="match status" value="1"/>
</dbReference>
<evidence type="ECO:0000256" key="1">
    <source>
        <dbReference type="ARBA" id="ARBA00022741"/>
    </source>
</evidence>
<dbReference type="Gene3D" id="3.40.50.300">
    <property type="entry name" value="P-loop containing nucleotide triphosphate hydrolases"/>
    <property type="match status" value="2"/>
</dbReference>
<dbReference type="CDD" id="cd18791">
    <property type="entry name" value="SF2_C_RHA"/>
    <property type="match status" value="1"/>
</dbReference>
<accession>A0A177C1G7</accession>
<dbReference type="Pfam" id="PF21010">
    <property type="entry name" value="HA2_C"/>
    <property type="match status" value="1"/>
</dbReference>
<dbReference type="PROSITE" id="PS51192">
    <property type="entry name" value="HELICASE_ATP_BIND_1"/>
    <property type="match status" value="1"/>
</dbReference>
<protein>
    <submittedName>
        <fullName evidence="6">p-loop containing nucleoside triphosphate hydrolase protein</fullName>
    </submittedName>
</protein>
<evidence type="ECO:0000259" key="4">
    <source>
        <dbReference type="PROSITE" id="PS51192"/>
    </source>
</evidence>
<organism evidence="6 7">
    <name type="scientific">Paraphaeosphaeria sporulosa</name>
    <dbReference type="NCBI Taxonomy" id="1460663"/>
    <lineage>
        <taxon>Eukaryota</taxon>
        <taxon>Fungi</taxon>
        <taxon>Dikarya</taxon>
        <taxon>Ascomycota</taxon>
        <taxon>Pezizomycotina</taxon>
        <taxon>Dothideomycetes</taxon>
        <taxon>Pleosporomycetidae</taxon>
        <taxon>Pleosporales</taxon>
        <taxon>Massarineae</taxon>
        <taxon>Didymosphaeriaceae</taxon>
        <taxon>Paraphaeosphaeria</taxon>
    </lineage>
</organism>
<keyword evidence="2 6" id="KW-0378">Hydrolase</keyword>
<dbReference type="SMART" id="SM00847">
    <property type="entry name" value="HA2"/>
    <property type="match status" value="1"/>
</dbReference>
<keyword evidence="7" id="KW-1185">Reference proteome</keyword>
<evidence type="ECO:0000256" key="3">
    <source>
        <dbReference type="ARBA" id="ARBA00022840"/>
    </source>
</evidence>
<dbReference type="PROSITE" id="PS00690">
    <property type="entry name" value="DEAH_ATP_HELICASE"/>
    <property type="match status" value="1"/>
</dbReference>
<evidence type="ECO:0000259" key="5">
    <source>
        <dbReference type="PROSITE" id="PS51194"/>
    </source>
</evidence>
<dbReference type="InterPro" id="IPR002464">
    <property type="entry name" value="DNA/RNA_helicase_DEAH_CS"/>
</dbReference>
<sequence length="1425" mass="158094">MKLLHLPPAARVQIWSAQFRPRKLSALQPQGYTALLSSTTSPFPTNLHRRYATVAVGNNDSLSKTTQAPLKDDLPDLAPDEVSLVNDVRAYLVRCPKEESEAVLANLQWCIENKAYYEESHSWSRVLRRIRGRLDNSATPAAVQEIVEAVIEETLWAKRYREYGYSPRIFFRLEHTPIKLLELCNRPELGSKISPEVVTVKNVSNFHLHLNIPGIADDRTFGAGPSETIAKRRAWRAMLLRLDATGALPKLLYPEAFRKVLNPHGPSVAHTKLAEEIELDWVEDDIVKQEKDGISDIYNYAAKFGLVPRIEACMVTRRIRGSASSKARKVAQVSIQLPEQKIKVVSHGLGPRAVASAVLAFKSAAKKLQMQYDQVSDANNDYSSLNTSTAVEFVNMVRRLEGDFDLTFTNKTMEGTGSVLNICQLNSNGEPIGQQAIGWTVRDAEQVALLTAAIELARKSPDILSQFAISLAGGSSGKSRILERCPPVRTEVNAAALDIMEKTLLKAKQAGLSEYQEQLAAMSHHLTKFRERRLPREATCVTSERLLDRLQQFEADPNTIELRNAIAALPMSRYSSKVLDMVFSNVYSIVIGATGSGKTTQVPQIILDDAIRRSKGGNCNVICTQPRRLAAISVARRVATERDERLGLSVGYQVRGDSNLPQPGGSITYCTTGILLERLKWNADDVLDNASHLVVDEVHERDIYIDFLLIVLKKAITARHLAGKTVPKVVLMSATIDKNLFSAYLPNKINGKPTPCPYLEVPGRTFPVKEKYLDEILSEMTELHPGLSKQLAAREKDDTKAYLIAEKAFEHTDVEVNSVTANIDGKKQDELDDPRSGEKEEALVPIALLVATIAHICKISPDGAILAFLPGVSEIVATEEEMKRNHVFGLDFSNGEAFRIHLLHSLVPAEQQREIFEPLPTGCRRIILSTNIAETSITVPDVKHVVDLGKLRQNTYLPADRVTALQTVWESGSNARQRAGRAGRVSDGSYYALYSRKRREAMPESGLPELLRADLQETCLSIKAQRFEESVSSFLSAAIEPPAPEAIQFAVENLKAIEAFTEDEEMTALGGVLSKLPVHPALGKMILLGLIFRCLDPVIIIGSMYGERALFVNPPGMRPLVRASKQHFNVANSDHITSLKAFQYLRQYSRDVNQRSVRQKATTCLIHYGAFRSISQTAKQVAEILVDAGLLDANMARNEDTLEIGGEALNRNSHNYDLIKCLIVAGVYPNIAVKPSLSARSFRTESKKNIINHPSSVNALTKKDGPSKAQHIFAFTTLARDRGSDTLFMRESSLVTPLAAMLFGGHLQQEDNLVMDDWLPFEIDYRQAGGQIDTIMQFRNAKDRMLNGVFKLLADPNETDTAVNVMEIMTEGLVKALEADAVGREKDQVLFRQATKVGGKIPQELAWSNISQLYRSNNLARMEEL</sequence>
<reference evidence="6 7" key="1">
    <citation type="submission" date="2016-05" db="EMBL/GenBank/DDBJ databases">
        <title>Comparative analysis of secretome profiles of manganese(II)-oxidizing ascomycete fungi.</title>
        <authorList>
            <consortium name="DOE Joint Genome Institute"/>
            <person name="Zeiner C.A."/>
            <person name="Purvine S.O."/>
            <person name="Zink E.M."/>
            <person name="Wu S."/>
            <person name="Pasa-Tolic L."/>
            <person name="Chaput D.L."/>
            <person name="Haridas S."/>
            <person name="Grigoriev I.V."/>
            <person name="Santelli C.M."/>
            <person name="Hansel C.M."/>
        </authorList>
    </citation>
    <scope>NUCLEOTIDE SEQUENCE [LARGE SCALE GENOMIC DNA]</scope>
    <source>
        <strain evidence="6 7">AP3s5-JAC2a</strain>
    </source>
</reference>
<dbReference type="SMART" id="SM00487">
    <property type="entry name" value="DEXDc"/>
    <property type="match status" value="1"/>
</dbReference>
<dbReference type="InterPro" id="IPR011545">
    <property type="entry name" value="DEAD/DEAH_box_helicase_dom"/>
</dbReference>
<evidence type="ECO:0000313" key="7">
    <source>
        <dbReference type="Proteomes" id="UP000077069"/>
    </source>
</evidence>
<dbReference type="InParanoid" id="A0A177C1G7"/>
<dbReference type="PANTHER" id="PTHR18934:SF203">
    <property type="entry name" value="ATP-DEPENDENT RNA HELICASE A"/>
    <property type="match status" value="1"/>
</dbReference>
<dbReference type="SMART" id="SM00490">
    <property type="entry name" value="HELICc"/>
    <property type="match status" value="1"/>
</dbReference>
<dbReference type="Pfam" id="PF00271">
    <property type="entry name" value="Helicase_C"/>
    <property type="match status" value="1"/>
</dbReference>
<evidence type="ECO:0000313" key="6">
    <source>
        <dbReference type="EMBL" id="OAG00460.1"/>
    </source>
</evidence>
<dbReference type="InterPro" id="IPR001650">
    <property type="entry name" value="Helicase_C-like"/>
</dbReference>
<dbReference type="GO" id="GO:1990904">
    <property type="term" value="C:ribonucleoprotein complex"/>
    <property type="evidence" value="ECO:0007669"/>
    <property type="project" value="UniProtKB-ARBA"/>
</dbReference>
<proteinExistence type="predicted"/>
<dbReference type="Gene3D" id="1.20.120.1080">
    <property type="match status" value="1"/>
</dbReference>
<evidence type="ECO:0000256" key="2">
    <source>
        <dbReference type="ARBA" id="ARBA00022801"/>
    </source>
</evidence>
<dbReference type="RefSeq" id="XP_018030825.1">
    <property type="nucleotide sequence ID" value="XM_018179431.1"/>
</dbReference>
<dbReference type="GO" id="GO:0004386">
    <property type="term" value="F:helicase activity"/>
    <property type="evidence" value="ECO:0007669"/>
    <property type="project" value="TreeGrafter"/>
</dbReference>